<organism evidence="1 2">
    <name type="scientific">Sorangium atrum</name>
    <dbReference type="NCBI Taxonomy" id="2995308"/>
    <lineage>
        <taxon>Bacteria</taxon>
        <taxon>Pseudomonadati</taxon>
        <taxon>Myxococcota</taxon>
        <taxon>Polyangia</taxon>
        <taxon>Polyangiales</taxon>
        <taxon>Polyangiaceae</taxon>
        <taxon>Sorangium</taxon>
    </lineage>
</organism>
<dbReference type="Proteomes" id="UP001217485">
    <property type="component" value="Unassembled WGS sequence"/>
</dbReference>
<keyword evidence="2" id="KW-1185">Reference proteome</keyword>
<dbReference type="RefSeq" id="WP_272095265.1">
    <property type="nucleotide sequence ID" value="NZ_JAQNDK010000001.1"/>
</dbReference>
<dbReference type="EMBL" id="JAQNDK010000001">
    <property type="protein sequence ID" value="MDC0678446.1"/>
    <property type="molecule type" value="Genomic_DNA"/>
</dbReference>
<comment type="caution">
    <text evidence="1">The sequence shown here is derived from an EMBL/GenBank/DDBJ whole genome shotgun (WGS) entry which is preliminary data.</text>
</comment>
<reference evidence="1 2" key="1">
    <citation type="submission" date="2023-01" db="EMBL/GenBank/DDBJ databases">
        <title>Minimal conservation of predation-associated metabolite biosynthetic gene clusters underscores biosynthetic potential of Myxococcota including descriptions for ten novel species: Archangium lansinium sp. nov., Myxococcus landrumus sp. nov., Nannocystis bai.</title>
        <authorList>
            <person name="Ahearne A."/>
            <person name="Stevens C."/>
            <person name="Dowd S."/>
        </authorList>
    </citation>
    <scope>NUCLEOTIDE SEQUENCE [LARGE SCALE GENOMIC DNA]</scope>
    <source>
        <strain evidence="1 2">WIWO2</strain>
    </source>
</reference>
<evidence type="ECO:0000313" key="1">
    <source>
        <dbReference type="EMBL" id="MDC0678446.1"/>
    </source>
</evidence>
<protein>
    <submittedName>
        <fullName evidence="1">Uncharacterized protein</fullName>
    </submittedName>
</protein>
<accession>A0ABT5BWD2</accession>
<name>A0ABT5BWD2_9BACT</name>
<sequence>MTQGAGACAPLCAFPLFGKNLQILVPLQRVLLMFSTVPIAPGTAIERSYGPGILVEREGADERAITFDINASWSWGGFAWAQQVPASADIVPLLVVPSAVAP</sequence>
<proteinExistence type="predicted"/>
<evidence type="ECO:0000313" key="2">
    <source>
        <dbReference type="Proteomes" id="UP001217485"/>
    </source>
</evidence>
<gene>
    <name evidence="1" type="ORF">POL72_11950</name>
</gene>